<dbReference type="AlphaFoldDB" id="A0A918STG6"/>
<comment type="caution">
    <text evidence="1">The sequence shown here is derived from an EMBL/GenBank/DDBJ whole genome shotgun (WGS) entry which is preliminary data.</text>
</comment>
<dbReference type="RefSeq" id="WP_189975034.1">
    <property type="nucleotide sequence ID" value="NZ_BMUL01000002.1"/>
</dbReference>
<protein>
    <submittedName>
        <fullName evidence="1">Uncharacterized protein</fullName>
    </submittedName>
</protein>
<dbReference type="EMBL" id="BMUL01000002">
    <property type="protein sequence ID" value="GHA67946.1"/>
    <property type="molecule type" value="Genomic_DNA"/>
</dbReference>
<name>A0A918STG6_9ACTN</name>
<evidence type="ECO:0000313" key="1">
    <source>
        <dbReference type="EMBL" id="GHA67946.1"/>
    </source>
</evidence>
<reference evidence="1" key="2">
    <citation type="submission" date="2020-09" db="EMBL/GenBank/DDBJ databases">
        <authorList>
            <person name="Sun Q."/>
            <person name="Ohkuma M."/>
        </authorList>
    </citation>
    <scope>NUCLEOTIDE SEQUENCE</scope>
    <source>
        <strain evidence="1">JCM 4518</strain>
    </source>
</reference>
<reference evidence="1" key="1">
    <citation type="journal article" date="2014" name="Int. J. Syst. Evol. Microbiol.">
        <title>Complete genome sequence of Corynebacterium casei LMG S-19264T (=DSM 44701T), isolated from a smear-ripened cheese.</title>
        <authorList>
            <consortium name="US DOE Joint Genome Institute (JGI-PGF)"/>
            <person name="Walter F."/>
            <person name="Albersmeier A."/>
            <person name="Kalinowski J."/>
            <person name="Ruckert C."/>
        </authorList>
    </citation>
    <scope>NUCLEOTIDE SEQUENCE</scope>
    <source>
        <strain evidence="1">JCM 4518</strain>
    </source>
</reference>
<evidence type="ECO:0000313" key="2">
    <source>
        <dbReference type="Proteomes" id="UP000644020"/>
    </source>
</evidence>
<gene>
    <name evidence="1" type="ORF">GCM10010305_07240</name>
</gene>
<dbReference type="Proteomes" id="UP000644020">
    <property type="component" value="Unassembled WGS sequence"/>
</dbReference>
<proteinExistence type="predicted"/>
<organism evidence="1 2">
    <name type="scientific">Streptomyces termitum</name>
    <dbReference type="NCBI Taxonomy" id="67368"/>
    <lineage>
        <taxon>Bacteria</taxon>
        <taxon>Bacillati</taxon>
        <taxon>Actinomycetota</taxon>
        <taxon>Actinomycetes</taxon>
        <taxon>Kitasatosporales</taxon>
        <taxon>Streptomycetaceae</taxon>
        <taxon>Streptomyces</taxon>
    </lineage>
</organism>
<accession>A0A918STG6</accession>
<sequence>MPASKASAEDIAARLSALGFTPRVERHAHETTVEAEVPDLVPSDTWWKALEAVARADRFGLLAGSENGRVLWAAVHGTAPAPTPDERNRPT</sequence>
<keyword evidence="2" id="KW-1185">Reference proteome</keyword>